<feature type="transmembrane region" description="Helical" evidence="5">
    <location>
        <begin position="185"/>
        <end position="205"/>
    </location>
</feature>
<accession>A0ABS5JET9</accession>
<proteinExistence type="predicted"/>
<dbReference type="Pfam" id="PF13515">
    <property type="entry name" value="FUSC_2"/>
    <property type="match status" value="1"/>
</dbReference>
<evidence type="ECO:0000256" key="3">
    <source>
        <dbReference type="ARBA" id="ARBA00022989"/>
    </source>
</evidence>
<keyword evidence="3 5" id="KW-1133">Transmembrane helix</keyword>
<feature type="transmembrane region" description="Helical" evidence="5">
    <location>
        <begin position="285"/>
        <end position="303"/>
    </location>
</feature>
<feature type="transmembrane region" description="Helical" evidence="5">
    <location>
        <begin position="133"/>
        <end position="155"/>
    </location>
</feature>
<dbReference type="Proteomes" id="UP000680634">
    <property type="component" value="Unassembled WGS sequence"/>
</dbReference>
<sequence length="366" mass="39844">MKNLSPGIKHDIHLGLCCLPAIVLIFVAGYGMNLMQGASIMASGALTLAFGANKTWEGSSFMLLLTTAAGVSVSSFLGCLAGDVLPLYIAGAVLYAGAYAMLAGIGGGLWWSLLQCAIAYLISGYFAGSVGHAALRAALVGAGALLQVLCVSLLFSQIRFQFQDFTRLSWRVFFRQATHKYRQKIHLQGSVIFAMLTMCLALVLVETYQVKNGYWAGMTMLLCLRSHFRESLLRVPARIAGTLSASLAAPFLLAHLDSPRLLALGFIVSGYLAFTYSYTLITKSYFVFTFFVTLMVICMLSLFGVAQENVAVERLIATALGGGFALLAILLTWLFTEFHVMKKLRSHVPRFTFSPPAMRKTPQKPR</sequence>
<evidence type="ECO:0000313" key="8">
    <source>
        <dbReference type="Proteomes" id="UP000680634"/>
    </source>
</evidence>
<dbReference type="RefSeq" id="WP_101858106.1">
    <property type="nucleotide sequence ID" value="NZ_JAERKB010000004.1"/>
</dbReference>
<evidence type="ECO:0000313" key="7">
    <source>
        <dbReference type="EMBL" id="MBS0968467.1"/>
    </source>
</evidence>
<evidence type="ECO:0000256" key="2">
    <source>
        <dbReference type="ARBA" id="ARBA00022692"/>
    </source>
</evidence>
<comment type="subcellular location">
    <subcellularLocation>
        <location evidence="1">Membrane</location>
        <topology evidence="1">Multi-pass membrane protein</topology>
    </subcellularLocation>
</comment>
<evidence type="ECO:0000256" key="4">
    <source>
        <dbReference type="ARBA" id="ARBA00023136"/>
    </source>
</evidence>
<protein>
    <submittedName>
        <fullName evidence="7">FUSC family protein</fullName>
    </submittedName>
</protein>
<keyword evidence="8" id="KW-1185">Reference proteome</keyword>
<name>A0ABS5JET9_9GAMM</name>
<gene>
    <name evidence="7" type="ORF">JK232_06150</name>
</gene>
<evidence type="ECO:0000256" key="1">
    <source>
        <dbReference type="ARBA" id="ARBA00004141"/>
    </source>
</evidence>
<dbReference type="InterPro" id="IPR049453">
    <property type="entry name" value="Memb_transporter_dom"/>
</dbReference>
<feature type="transmembrane region" description="Helical" evidence="5">
    <location>
        <begin position="60"/>
        <end position="78"/>
    </location>
</feature>
<dbReference type="EMBL" id="JAERKB010000004">
    <property type="protein sequence ID" value="MBS0968467.1"/>
    <property type="molecule type" value="Genomic_DNA"/>
</dbReference>
<evidence type="ECO:0000259" key="6">
    <source>
        <dbReference type="Pfam" id="PF13515"/>
    </source>
</evidence>
<feature type="transmembrane region" description="Helical" evidence="5">
    <location>
        <begin position="315"/>
        <end position="335"/>
    </location>
</feature>
<evidence type="ECO:0000256" key="5">
    <source>
        <dbReference type="SAM" id="Phobius"/>
    </source>
</evidence>
<reference evidence="8" key="2">
    <citation type="submission" date="2023-07" db="EMBL/GenBank/DDBJ databases">
        <title>Genome-inferred correspondence between phylogeny and metabolic traits in the wild Drosophila gut microbiome.</title>
        <authorList>
            <person name="Bueno E."/>
            <person name="Blow F."/>
            <person name="Douglas A.E."/>
        </authorList>
    </citation>
    <scope>NUCLEOTIDE SEQUENCE [LARGE SCALE GENOMIC DNA]</scope>
    <source>
        <strain evidence="8">JGM97</strain>
    </source>
</reference>
<keyword evidence="4 5" id="KW-0472">Membrane</keyword>
<keyword evidence="2 5" id="KW-0812">Transmembrane</keyword>
<organism evidence="7 8">
    <name type="scientific">Nissabacter archeti</name>
    <dbReference type="NCBI Taxonomy" id="1917880"/>
    <lineage>
        <taxon>Bacteria</taxon>
        <taxon>Pseudomonadati</taxon>
        <taxon>Pseudomonadota</taxon>
        <taxon>Gammaproteobacteria</taxon>
        <taxon>Enterobacterales</taxon>
        <taxon>Yersiniaceae</taxon>
        <taxon>Nissabacter</taxon>
    </lineage>
</organism>
<feature type="transmembrane region" description="Helical" evidence="5">
    <location>
        <begin position="261"/>
        <end position="278"/>
    </location>
</feature>
<feature type="domain" description="Integral membrane bound transporter" evidence="6">
    <location>
        <begin position="200"/>
        <end position="327"/>
    </location>
</feature>
<reference evidence="7 8" key="1">
    <citation type="submission" date="2020-12" db="EMBL/GenBank/DDBJ databases">
        <authorList>
            <person name="Mcmullen J.G."/>
        </authorList>
    </citation>
    <scope>NUCLEOTIDE SEQUENCE [LARGE SCALE GENOMIC DNA]</scope>
    <source>
        <strain evidence="7 8">JGM97</strain>
    </source>
</reference>
<comment type="caution">
    <text evidence="7">The sequence shown here is derived from an EMBL/GenBank/DDBJ whole genome shotgun (WGS) entry which is preliminary data.</text>
</comment>
<feature type="transmembrane region" description="Helical" evidence="5">
    <location>
        <begin position="12"/>
        <end position="30"/>
    </location>
</feature>